<dbReference type="Gene3D" id="1.20.1280.50">
    <property type="match status" value="1"/>
</dbReference>
<dbReference type="InterPro" id="IPR036047">
    <property type="entry name" value="F-box-like_dom_sf"/>
</dbReference>
<reference evidence="3" key="1">
    <citation type="submission" date="2025-08" db="UniProtKB">
        <authorList>
            <consortium name="RefSeq"/>
        </authorList>
    </citation>
    <scope>IDENTIFICATION</scope>
    <source>
        <tissue evidence="3">Muscle</tissue>
    </source>
</reference>
<dbReference type="SUPFAM" id="SSF81383">
    <property type="entry name" value="F-box domain"/>
    <property type="match status" value="1"/>
</dbReference>
<dbReference type="SMART" id="SM00256">
    <property type="entry name" value="FBOX"/>
    <property type="match status" value="1"/>
</dbReference>
<dbReference type="Gene3D" id="3.40.50.300">
    <property type="entry name" value="P-loop containing nucleotide triphosphate hydrolases"/>
    <property type="match status" value="1"/>
</dbReference>
<gene>
    <name evidence="3" type="primary">LOC106467504</name>
</gene>
<evidence type="ECO:0000313" key="3">
    <source>
        <dbReference type="RefSeq" id="XP_013783317.2"/>
    </source>
</evidence>
<proteinExistence type="predicted"/>
<evidence type="ECO:0000313" key="2">
    <source>
        <dbReference type="Proteomes" id="UP000694941"/>
    </source>
</evidence>
<dbReference type="Pfam" id="PF12937">
    <property type="entry name" value="F-box-like"/>
    <property type="match status" value="1"/>
</dbReference>
<evidence type="ECO:0000259" key="1">
    <source>
        <dbReference type="PROSITE" id="PS50181"/>
    </source>
</evidence>
<dbReference type="RefSeq" id="XP_013783317.2">
    <property type="nucleotide sequence ID" value="XM_013927863.2"/>
</dbReference>
<name>A0ABM1BJN1_LIMPO</name>
<dbReference type="InterPro" id="IPR027417">
    <property type="entry name" value="P-loop_NTPase"/>
</dbReference>
<dbReference type="InterPro" id="IPR001810">
    <property type="entry name" value="F-box_dom"/>
</dbReference>
<accession>A0ABM1BJN1</accession>
<feature type="domain" description="F-box" evidence="1">
    <location>
        <begin position="3"/>
        <end position="49"/>
    </location>
</feature>
<protein>
    <submittedName>
        <fullName evidence="3">F-box only protein 4-like</fullName>
    </submittedName>
</protein>
<sequence length="382" mass="44036">METPSFQNLPDSLLLHIFSFLSVRELYTILRVCWRWYSVINDELYWKKLLLKECHILSITHLSQTPELILDELNFAEIQTELKCVIHDPVFHYSRILFDVCSPMINKERRRMKTEMRDLKPKQSWFQSLTLFSRLTPSFFPSKTYEAEAKIEKPPTVVMLGPGLNSKQTKCIASKILAGRNNIFEAISMCSGTKPGLGSGLLMKCQGKRLNFVTLYSNTYSIRERHQGNSLEQNKLFQKDSTNGQWTLVPSLKETMEDINAIIYVIDARQCVCQIEDPFVDLHVLLHDLNKTLISQESVCDQALDSECSGLVNFHQRLPPLLVLACVPDTTHPWMSWEDLLSKLNLCRYKNPWHISHTDVSTLKDITIGLDWMLAHVCKVST</sequence>
<dbReference type="Proteomes" id="UP000694941">
    <property type="component" value="Unplaced"/>
</dbReference>
<dbReference type="PROSITE" id="PS50181">
    <property type="entry name" value="FBOX"/>
    <property type="match status" value="1"/>
</dbReference>
<keyword evidence="2" id="KW-1185">Reference proteome</keyword>
<dbReference type="GeneID" id="106467504"/>
<organism evidence="2 3">
    <name type="scientific">Limulus polyphemus</name>
    <name type="common">Atlantic horseshoe crab</name>
    <dbReference type="NCBI Taxonomy" id="6850"/>
    <lineage>
        <taxon>Eukaryota</taxon>
        <taxon>Metazoa</taxon>
        <taxon>Ecdysozoa</taxon>
        <taxon>Arthropoda</taxon>
        <taxon>Chelicerata</taxon>
        <taxon>Merostomata</taxon>
        <taxon>Xiphosura</taxon>
        <taxon>Limulidae</taxon>
        <taxon>Limulus</taxon>
    </lineage>
</organism>